<evidence type="ECO:0000313" key="1">
    <source>
        <dbReference type="EMBL" id="OMH98121.1"/>
    </source>
</evidence>
<dbReference type="InterPro" id="IPR020252">
    <property type="entry name" value="DUF5446"/>
</dbReference>
<dbReference type="Pfam" id="PF17522">
    <property type="entry name" value="DUF5446"/>
    <property type="match status" value="1"/>
</dbReference>
<proteinExistence type="predicted"/>
<dbReference type="OrthoDB" id="2940291at2"/>
<organism evidence="1 2">
    <name type="scientific">Bacillus swezeyi</name>
    <dbReference type="NCBI Taxonomy" id="1925020"/>
    <lineage>
        <taxon>Bacteria</taxon>
        <taxon>Bacillati</taxon>
        <taxon>Bacillota</taxon>
        <taxon>Bacilli</taxon>
        <taxon>Bacillales</taxon>
        <taxon>Bacillaceae</taxon>
        <taxon>Bacillus</taxon>
    </lineage>
</organism>
<protein>
    <submittedName>
        <fullName evidence="1">Uncharacterized protein</fullName>
    </submittedName>
</protein>
<dbReference type="Proteomes" id="UP000187367">
    <property type="component" value="Unassembled WGS sequence"/>
</dbReference>
<reference evidence="1 2" key="1">
    <citation type="submission" date="2017-01" db="EMBL/GenBank/DDBJ databases">
        <title>Bacillus phylogenomics.</title>
        <authorList>
            <person name="Dunlap C."/>
        </authorList>
    </citation>
    <scope>NUCLEOTIDE SEQUENCE [LARGE SCALE GENOMIC DNA]</scope>
    <source>
        <strain evidence="1 2">NRRL B-41282</strain>
    </source>
</reference>
<accession>A0A1R1S2Z0</accession>
<sequence length="75" mass="8294">MSEFASKDSVLQMLLETETELASAETALTKAVNRLKHEKSTAWNERLDLIEKELTELSSCLNSTLMGVEPHGESA</sequence>
<dbReference type="AlphaFoldDB" id="A0A1R1Q6Z5"/>
<dbReference type="RefSeq" id="WP_076758970.1">
    <property type="nucleotide sequence ID" value="NZ_JARMDZ010000014.1"/>
</dbReference>
<evidence type="ECO:0000313" key="2">
    <source>
        <dbReference type="Proteomes" id="UP000187367"/>
    </source>
</evidence>
<name>A0A1R1Q6Z5_9BACI</name>
<keyword evidence="2" id="KW-1185">Reference proteome</keyword>
<accession>A0A1R1Q6Z5</accession>
<comment type="caution">
    <text evidence="1">The sequence shown here is derived from an EMBL/GenBank/DDBJ whole genome shotgun (WGS) entry which is preliminary data.</text>
</comment>
<gene>
    <name evidence="1" type="ORF">BW143_21960</name>
</gene>
<dbReference type="EMBL" id="MTJL01000061">
    <property type="protein sequence ID" value="OMH98121.1"/>
    <property type="molecule type" value="Genomic_DNA"/>
</dbReference>